<keyword evidence="2" id="KW-0813">Transport</keyword>
<evidence type="ECO:0000256" key="16">
    <source>
        <dbReference type="SAM" id="Phobius"/>
    </source>
</evidence>
<evidence type="ECO:0000256" key="4">
    <source>
        <dbReference type="ARBA" id="ARBA00022692"/>
    </source>
</evidence>
<organism evidence="18 19">
    <name type="scientific">Collichthys lucidus</name>
    <name type="common">Big head croaker</name>
    <name type="synonym">Sciaena lucida</name>
    <dbReference type="NCBI Taxonomy" id="240159"/>
    <lineage>
        <taxon>Eukaryota</taxon>
        <taxon>Metazoa</taxon>
        <taxon>Chordata</taxon>
        <taxon>Craniata</taxon>
        <taxon>Vertebrata</taxon>
        <taxon>Euteleostomi</taxon>
        <taxon>Actinopterygii</taxon>
        <taxon>Neopterygii</taxon>
        <taxon>Teleostei</taxon>
        <taxon>Neoteleostei</taxon>
        <taxon>Acanthomorphata</taxon>
        <taxon>Eupercaria</taxon>
        <taxon>Sciaenidae</taxon>
        <taxon>Collichthys</taxon>
    </lineage>
</organism>
<keyword evidence="3" id="KW-0597">Phosphoprotein</keyword>
<feature type="transmembrane region" description="Helical" evidence="16">
    <location>
        <begin position="205"/>
        <end position="226"/>
    </location>
</feature>
<dbReference type="EMBL" id="CM014091">
    <property type="protein sequence ID" value="TKS82213.1"/>
    <property type="molecule type" value="Genomic_DNA"/>
</dbReference>
<evidence type="ECO:0000259" key="17">
    <source>
        <dbReference type="PROSITE" id="PS51914"/>
    </source>
</evidence>
<keyword evidence="6 16" id="KW-1133">Transmembrane helix</keyword>
<evidence type="ECO:0000256" key="5">
    <source>
        <dbReference type="ARBA" id="ARBA00022729"/>
    </source>
</evidence>
<dbReference type="AlphaFoldDB" id="A0A4U5V3B2"/>
<dbReference type="Proteomes" id="UP000298787">
    <property type="component" value="Chromosome 14"/>
</dbReference>
<dbReference type="PANTHER" id="PTHR15071">
    <property type="entry name" value="MANNOSE-6-PHOSPHATE RECEPTOR FAMILY MEMBER"/>
    <property type="match status" value="1"/>
</dbReference>
<evidence type="ECO:0000313" key="19">
    <source>
        <dbReference type="Proteomes" id="UP000298787"/>
    </source>
</evidence>
<feature type="domain" description="MRH" evidence="17">
    <location>
        <begin position="50"/>
        <end position="197"/>
    </location>
</feature>
<dbReference type="Pfam" id="PF02157">
    <property type="entry name" value="Man-6-P_recep"/>
    <property type="match status" value="1"/>
</dbReference>
<dbReference type="GO" id="GO:0005765">
    <property type="term" value="C:lysosomal membrane"/>
    <property type="evidence" value="ECO:0007669"/>
    <property type="project" value="UniProtKB-SubCell"/>
</dbReference>
<dbReference type="GO" id="GO:0019904">
    <property type="term" value="F:protein domain specific binding"/>
    <property type="evidence" value="ECO:0007669"/>
    <property type="project" value="InterPro"/>
</dbReference>
<dbReference type="InterPro" id="IPR028927">
    <property type="entry name" value="Man-6-P_rcpt"/>
</dbReference>
<keyword evidence="4 16" id="KW-0812">Transmembrane</keyword>
<evidence type="ECO:0000256" key="7">
    <source>
        <dbReference type="ARBA" id="ARBA00023136"/>
    </source>
</evidence>
<dbReference type="FunFam" id="2.70.130.10:FF:000008">
    <property type="entry name" value="Cation-dependent mannose-6-phosphate receptor"/>
    <property type="match status" value="1"/>
</dbReference>
<dbReference type="GO" id="GO:0005802">
    <property type="term" value="C:trans-Golgi network"/>
    <property type="evidence" value="ECO:0007669"/>
    <property type="project" value="TreeGrafter"/>
</dbReference>
<keyword evidence="9 18" id="KW-0675">Receptor</keyword>
<evidence type="ECO:0000256" key="9">
    <source>
        <dbReference type="ARBA" id="ARBA00023170"/>
    </source>
</evidence>
<evidence type="ECO:0000256" key="13">
    <source>
        <dbReference type="ARBA" id="ARBA00059814"/>
    </source>
</evidence>
<keyword evidence="10" id="KW-0325">Glycoprotein</keyword>
<dbReference type="InterPro" id="IPR000296">
    <property type="entry name" value="Man-6-P_rcpt_cation_dep"/>
</dbReference>
<evidence type="ECO:0000256" key="11">
    <source>
        <dbReference type="ARBA" id="ARBA00023228"/>
    </source>
</evidence>
<dbReference type="Gene3D" id="2.70.130.10">
    <property type="entry name" value="Mannose-6-phosphate receptor binding domain"/>
    <property type="match status" value="1"/>
</dbReference>
<gene>
    <name evidence="18" type="ORF">D9C73_016322</name>
</gene>
<evidence type="ECO:0000313" key="18">
    <source>
        <dbReference type="EMBL" id="TKS82213.1"/>
    </source>
</evidence>
<evidence type="ECO:0000256" key="10">
    <source>
        <dbReference type="ARBA" id="ARBA00023180"/>
    </source>
</evidence>
<evidence type="ECO:0000256" key="2">
    <source>
        <dbReference type="ARBA" id="ARBA00022448"/>
    </source>
</evidence>
<dbReference type="GO" id="GO:0006622">
    <property type="term" value="P:protein targeting to lysosome"/>
    <property type="evidence" value="ECO:0007669"/>
    <property type="project" value="InterPro"/>
</dbReference>
<reference evidence="18 19" key="1">
    <citation type="submission" date="2019-01" db="EMBL/GenBank/DDBJ databases">
        <title>Genome Assembly of Collichthys lucidus.</title>
        <authorList>
            <person name="Cai M."/>
            <person name="Xiao S."/>
        </authorList>
    </citation>
    <scope>NUCLEOTIDE SEQUENCE [LARGE SCALE GENOMIC DNA]</scope>
    <source>
        <strain evidence="18">JT15FE1705JMU</strain>
        <tissue evidence="18">Muscle</tissue>
    </source>
</reference>
<dbReference type="PANTHER" id="PTHR15071:SF29">
    <property type="entry name" value="CATION-DEPENDENT MANNOSE-6-PHOSPHATE RECEPTOR"/>
    <property type="match status" value="1"/>
</dbReference>
<evidence type="ECO:0000256" key="1">
    <source>
        <dbReference type="ARBA" id="ARBA00004363"/>
    </source>
</evidence>
<dbReference type="InterPro" id="IPR009011">
    <property type="entry name" value="Man6P_isomerase_rcpt-bd_dom_sf"/>
</dbReference>
<protein>
    <recommendedName>
        <fullName evidence="14">Cation-dependent mannose-6-phosphate receptor</fullName>
    </recommendedName>
</protein>
<dbReference type="STRING" id="240159.A0A4U5V3B2"/>
<evidence type="ECO:0000256" key="8">
    <source>
        <dbReference type="ARBA" id="ARBA00023157"/>
    </source>
</evidence>
<feature type="region of interest" description="Disordered" evidence="15">
    <location>
        <begin position="267"/>
        <end position="293"/>
    </location>
</feature>
<keyword evidence="5" id="KW-0732">Signal</keyword>
<keyword evidence="11" id="KW-0458">Lysosome</keyword>
<keyword evidence="8" id="KW-1015">Disulfide bond</keyword>
<keyword evidence="7 16" id="KW-0472">Membrane</keyword>
<evidence type="ECO:0000256" key="3">
    <source>
        <dbReference type="ARBA" id="ARBA00022553"/>
    </source>
</evidence>
<accession>A0A4U5V3B2</accession>
<evidence type="ECO:0000256" key="12">
    <source>
        <dbReference type="ARBA" id="ARBA00046288"/>
    </source>
</evidence>
<dbReference type="SUPFAM" id="SSF50911">
    <property type="entry name" value="Mannose 6-phosphate receptor domain"/>
    <property type="match status" value="1"/>
</dbReference>
<evidence type="ECO:0000256" key="6">
    <source>
        <dbReference type="ARBA" id="ARBA00022989"/>
    </source>
</evidence>
<dbReference type="PRINTS" id="PR00715">
    <property type="entry name" value="MAN6PRECEPTR"/>
</dbReference>
<evidence type="ECO:0000256" key="14">
    <source>
        <dbReference type="ARBA" id="ARBA00069343"/>
    </source>
</evidence>
<comment type="subcellular location">
    <subcellularLocation>
        <location evidence="12">Endomembrane system</location>
        <topology evidence="12">Single-pass type I membrane protein</topology>
    </subcellularLocation>
    <subcellularLocation>
        <location evidence="1">Lysosome membrane</location>
        <topology evidence="1">Single-pass membrane protein</topology>
    </subcellularLocation>
</comment>
<keyword evidence="19" id="KW-1185">Reference proteome</keyword>
<name>A0A4U5V3B2_COLLU</name>
<dbReference type="GO" id="GO:0005768">
    <property type="term" value="C:endosome"/>
    <property type="evidence" value="ECO:0007669"/>
    <property type="project" value="InterPro"/>
</dbReference>
<comment type="function">
    <text evidence="13">Transport of phosphorylated lysosomal enzymes from the Golgi complex and the cell surface to lysosomes. Lysosomal enzymes bearing phosphomannosyl residues bind specifically to mannose-6-phosphate receptors in the Golgi apparatus and the resulting receptor-ligand complex is transported to an acidic prelyosomal compartment where the low pH mediates the dissociation of the complex.</text>
</comment>
<sequence length="293" mass="32271">MNEMVLLNGTHNKPNASSVNSRNGGSFLVWTLTVQLVLCGSGVYATDGTKNCKLSYESVSERKVLNRLEPLAHKNFTAVSKTTDGNYTYVFQLCGDAAGVPGAGAIQVEDNKPTSKTVIGSYNATRAIGGSDWVMLIYEKGDAYDAHCSKEMRKAIFMISCNRKIVGGKLEVVLEDRDRLHECFYLFELDSNAVCPALPSQLSTGTIILIIGICLMAVYLIGGFLYQRLIVGAKGMDQFPNYAFWVEFGNLSADGCDFVCRSRNREEAPAYRGVSSEPLEEEQEERDDHLLPM</sequence>
<evidence type="ECO:0000256" key="15">
    <source>
        <dbReference type="SAM" id="MobiDB-lite"/>
    </source>
</evidence>
<dbReference type="InterPro" id="IPR044865">
    <property type="entry name" value="MRH_dom"/>
</dbReference>
<dbReference type="PROSITE" id="PS51914">
    <property type="entry name" value="MRH"/>
    <property type="match status" value="1"/>
</dbReference>
<proteinExistence type="predicted"/>